<dbReference type="FunCoup" id="F0VIJ4">
    <property type="interactions" value="262"/>
</dbReference>
<feature type="region of interest" description="Disordered" evidence="3">
    <location>
        <begin position="224"/>
        <end position="252"/>
    </location>
</feature>
<dbReference type="PANTHER" id="PTHR10416">
    <property type="entry name" value="DNA POLYMERASE DELTA SUBUNIT 2"/>
    <property type="match status" value="1"/>
</dbReference>
<feature type="domain" description="DNA polymerase alpha/delta/epsilon subunit B" evidence="4">
    <location>
        <begin position="323"/>
        <end position="543"/>
    </location>
</feature>
<dbReference type="Gene3D" id="2.40.50.430">
    <property type="match status" value="1"/>
</dbReference>
<dbReference type="InterPro" id="IPR040663">
    <property type="entry name" value="DNA_pol_D_N"/>
</dbReference>
<dbReference type="GeneID" id="13442887"/>
<sequence>MESSGVLGPPAAGAGEAHASDVSLLARLEAETSLTPEDLEELRRGWRRFQANGEASQEAESLRKRGRQGVAEASMDGEEPCDGRDSDSTSKRTLKAMPGGFFRAAADYEDRGSERFVVRPRKYQQQYSAVYYSRLAALSDTLFKQAESRWPGVCIHPCIRDVQTGQQCVIVGTLFKDMVLKPSALKEYLDDIQVQVTPNSFLSDSDSLFLEDQTARVRLVVDAAPPASSDADEETAEETHAEGDAREETEGHQLRVNGVVTGLIVAVRGVATDNGRFLVQDFCLGGAPPVPPLPRRVPPAETPARLALPDGALGDVDLDSKFVAFVSDLRIGDETGDPAPLQLLRDFLLGAFGGPFKCRLASRVVRLIIAGNALSAVRKPPATVPPALSSSPLKQASATHASVKATLQEADVFLSQLASSIPIDLMPGSGDPTTYSLPQQPLHAALLPISRTYGSIRGVSNPHAFSLDKVVVAWCAFFLPFQIRFIGSSGQPVSNVCAFSDLSPLEALRLCAEGRCLAPTAPDSLSLYPFVREDPCCIAPPDYHHVYFSANHEALSFERLQKITRNVQTTSADGAEKAMDVDEAEDSEGPLLLCIPSFAKTSTLVLVDLQSLAVHPVHLLLASEGN</sequence>
<dbReference type="RefSeq" id="XP_003883587.1">
    <property type="nucleotide sequence ID" value="XM_003883538.1"/>
</dbReference>
<dbReference type="Gene3D" id="3.60.21.50">
    <property type="match status" value="1"/>
</dbReference>
<evidence type="ECO:0000256" key="3">
    <source>
        <dbReference type="SAM" id="MobiDB-lite"/>
    </source>
</evidence>
<dbReference type="Pfam" id="PF18018">
    <property type="entry name" value="DNA_pol_D_N"/>
    <property type="match status" value="1"/>
</dbReference>
<dbReference type="InParanoid" id="F0VIJ4"/>
<evidence type="ECO:0000259" key="4">
    <source>
        <dbReference type="Pfam" id="PF04042"/>
    </source>
</evidence>
<feature type="compositionally biased region" description="Basic and acidic residues" evidence="3">
    <location>
        <begin position="237"/>
        <end position="252"/>
    </location>
</feature>
<comment type="similarity">
    <text evidence="1">Belongs to the DNA polymerase delta/II small subunit family.</text>
</comment>
<dbReference type="GO" id="GO:0003677">
    <property type="term" value="F:DNA binding"/>
    <property type="evidence" value="ECO:0007669"/>
    <property type="project" value="InterPro"/>
</dbReference>
<dbReference type="OrthoDB" id="3763at2759"/>
<keyword evidence="7" id="KW-1185">Reference proteome</keyword>
<evidence type="ECO:0000256" key="1">
    <source>
        <dbReference type="ARBA" id="ARBA00006035"/>
    </source>
</evidence>
<dbReference type="InterPro" id="IPR024826">
    <property type="entry name" value="DNA_pol_delta/II_ssu"/>
</dbReference>
<dbReference type="EMBL" id="FR823390">
    <property type="protein sequence ID" value="CBZ53555.1"/>
    <property type="molecule type" value="Genomic_DNA"/>
</dbReference>
<dbReference type="GO" id="GO:0006271">
    <property type="term" value="P:DNA strand elongation involved in DNA replication"/>
    <property type="evidence" value="ECO:0007669"/>
    <property type="project" value="TreeGrafter"/>
</dbReference>
<accession>F0VIJ4</accession>
<reference evidence="7" key="1">
    <citation type="journal article" date="2012" name="PLoS Pathog.">
        <title>Comparative genomics of the apicomplexan parasites Toxoplasma gondii and Neospora caninum: Coccidia differing in host range and transmission strategy.</title>
        <authorList>
            <person name="Reid A.J."/>
            <person name="Vermont S.J."/>
            <person name="Cotton J.A."/>
            <person name="Harris D."/>
            <person name="Hill-Cawthorne G.A."/>
            <person name="Konen-Waisman S."/>
            <person name="Latham S.M."/>
            <person name="Mourier T."/>
            <person name="Norton R."/>
            <person name="Quail M.A."/>
            <person name="Sanders M."/>
            <person name="Shanmugam D."/>
            <person name="Sohal A."/>
            <person name="Wasmuth J.D."/>
            <person name="Brunk B."/>
            <person name="Grigg M.E."/>
            <person name="Howard J.C."/>
            <person name="Parkinson J."/>
            <person name="Roos D.S."/>
            <person name="Trees A.J."/>
            <person name="Berriman M."/>
            <person name="Pain A."/>
            <person name="Wastling J.M."/>
        </authorList>
    </citation>
    <scope>NUCLEOTIDE SEQUENCE [LARGE SCALE GENOMIC DNA]</scope>
    <source>
        <strain evidence="7">Liverpool</strain>
    </source>
</reference>
<organism evidence="6 7">
    <name type="scientific">Neospora caninum (strain Liverpool)</name>
    <dbReference type="NCBI Taxonomy" id="572307"/>
    <lineage>
        <taxon>Eukaryota</taxon>
        <taxon>Sar</taxon>
        <taxon>Alveolata</taxon>
        <taxon>Apicomplexa</taxon>
        <taxon>Conoidasida</taxon>
        <taxon>Coccidia</taxon>
        <taxon>Eucoccidiorida</taxon>
        <taxon>Eimeriorina</taxon>
        <taxon>Sarcocystidae</taxon>
        <taxon>Neospora</taxon>
    </lineage>
</organism>
<dbReference type="AlphaFoldDB" id="F0VIJ4"/>
<dbReference type="OMA" id="HCILIGT"/>
<dbReference type="VEuPathDB" id="ToxoDB:NCLIV_033420"/>
<dbReference type="eggNOG" id="KOG2732">
    <property type="taxonomic scope" value="Eukaryota"/>
</dbReference>
<evidence type="ECO:0000313" key="7">
    <source>
        <dbReference type="Proteomes" id="UP000007494"/>
    </source>
</evidence>
<dbReference type="Proteomes" id="UP000007494">
    <property type="component" value="Chromosome VIII"/>
</dbReference>
<protein>
    <recommendedName>
        <fullName evidence="8">DNA polymerase delta small subunit</fullName>
    </recommendedName>
</protein>
<dbReference type="InterPro" id="IPR007185">
    <property type="entry name" value="DNA_pol_a/d/e_bsu"/>
</dbReference>
<feature type="domain" description="DNA polymerase delta subunit OB-fold" evidence="5">
    <location>
        <begin position="126"/>
        <end position="281"/>
    </location>
</feature>
<feature type="region of interest" description="Disordered" evidence="3">
    <location>
        <begin position="50"/>
        <end position="93"/>
    </location>
</feature>
<dbReference type="PANTHER" id="PTHR10416:SF0">
    <property type="entry name" value="DNA POLYMERASE DELTA SUBUNIT 2"/>
    <property type="match status" value="1"/>
</dbReference>
<evidence type="ECO:0000259" key="5">
    <source>
        <dbReference type="Pfam" id="PF18018"/>
    </source>
</evidence>
<keyword evidence="2" id="KW-0235">DNA replication</keyword>
<dbReference type="GO" id="GO:0043625">
    <property type="term" value="C:delta DNA polymerase complex"/>
    <property type="evidence" value="ECO:0007669"/>
    <property type="project" value="TreeGrafter"/>
</dbReference>
<evidence type="ECO:0008006" key="8">
    <source>
        <dbReference type="Google" id="ProtNLM"/>
    </source>
</evidence>
<gene>
    <name evidence="6" type="ORF">NCLIV_033420</name>
</gene>
<name>F0VIJ4_NEOCL</name>
<proteinExistence type="inferred from homology"/>
<evidence type="ECO:0000256" key="2">
    <source>
        <dbReference type="ARBA" id="ARBA00022705"/>
    </source>
</evidence>
<evidence type="ECO:0000313" key="6">
    <source>
        <dbReference type="EMBL" id="CBZ53555.1"/>
    </source>
</evidence>
<feature type="compositionally biased region" description="Basic and acidic residues" evidence="3">
    <location>
        <begin position="81"/>
        <end position="90"/>
    </location>
</feature>
<dbReference type="Pfam" id="PF04042">
    <property type="entry name" value="DNA_pol_E_B"/>
    <property type="match status" value="1"/>
</dbReference>